<name>A0A921JHJ9_9BACT</name>
<keyword evidence="1" id="KW-0812">Transmembrane</keyword>
<gene>
    <name evidence="3" type="ORF">K8V47_03345</name>
</gene>
<dbReference type="Pfam" id="PF19904">
    <property type="entry name" value="DUF6377"/>
    <property type="match status" value="1"/>
</dbReference>
<proteinExistence type="predicted"/>
<protein>
    <submittedName>
        <fullName evidence="3">DUF6377 domain-containing protein</fullName>
    </submittedName>
</protein>
<dbReference type="Proteomes" id="UP000711407">
    <property type="component" value="Unassembled WGS sequence"/>
</dbReference>
<dbReference type="AlphaFoldDB" id="A0A921JHJ9"/>
<reference evidence="3" key="2">
    <citation type="submission" date="2021-09" db="EMBL/GenBank/DDBJ databases">
        <authorList>
            <person name="Gilroy R."/>
        </authorList>
    </citation>
    <scope>NUCLEOTIDE SEQUENCE</scope>
    <source>
        <strain evidence="3">4100</strain>
    </source>
</reference>
<dbReference type="EMBL" id="DYXT01000020">
    <property type="protein sequence ID" value="HJE38785.1"/>
    <property type="molecule type" value="Genomic_DNA"/>
</dbReference>
<evidence type="ECO:0000256" key="1">
    <source>
        <dbReference type="SAM" id="Phobius"/>
    </source>
</evidence>
<dbReference type="SUPFAM" id="SSF81901">
    <property type="entry name" value="HCP-like"/>
    <property type="match status" value="1"/>
</dbReference>
<feature type="domain" description="DUF6377" evidence="2">
    <location>
        <begin position="231"/>
        <end position="478"/>
    </location>
</feature>
<comment type="caution">
    <text evidence="3">The sequence shown here is derived from an EMBL/GenBank/DDBJ whole genome shotgun (WGS) entry which is preliminary data.</text>
</comment>
<keyword evidence="1" id="KW-0472">Membrane</keyword>
<evidence type="ECO:0000313" key="4">
    <source>
        <dbReference type="Proteomes" id="UP000711407"/>
    </source>
</evidence>
<reference evidence="3" key="1">
    <citation type="journal article" date="2021" name="PeerJ">
        <title>Extensive microbial diversity within the chicken gut microbiome revealed by metagenomics and culture.</title>
        <authorList>
            <person name="Gilroy R."/>
            <person name="Ravi A."/>
            <person name="Getino M."/>
            <person name="Pursley I."/>
            <person name="Horton D.L."/>
            <person name="Alikhan N.F."/>
            <person name="Baker D."/>
            <person name="Gharbi K."/>
            <person name="Hall N."/>
            <person name="Watson M."/>
            <person name="Adriaenssens E.M."/>
            <person name="Foster-Nyarko E."/>
            <person name="Jarju S."/>
            <person name="Secka A."/>
            <person name="Antonio M."/>
            <person name="Oren A."/>
            <person name="Chaudhuri R.R."/>
            <person name="La Ragione R."/>
            <person name="Hildebrand F."/>
            <person name="Pallen M.J."/>
        </authorList>
    </citation>
    <scope>NUCLEOTIDE SEQUENCE</scope>
    <source>
        <strain evidence="3">4100</strain>
    </source>
</reference>
<organism evidence="3 4">
    <name type="scientific">Candidatus Amulumruptor caecigallinarius</name>
    <dbReference type="NCBI Taxonomy" id="2109911"/>
    <lineage>
        <taxon>Bacteria</taxon>
        <taxon>Pseudomonadati</taxon>
        <taxon>Bacteroidota</taxon>
        <taxon>Bacteroidia</taxon>
        <taxon>Bacteroidales</taxon>
        <taxon>Muribaculaceae</taxon>
        <taxon>Candidatus Amulumruptor</taxon>
    </lineage>
</organism>
<sequence length="515" mass="59440">MQDKNDYPPETRKAFERIDSIMSVHDRIIADKEQRLSQLRMLRKDFDDRELVGLYTRLFDSYFSYDFDSAAHYARLKYDAALKVGDSHAMAQAKVNIAKTELYLGNEIVAMDTLKSLAQTDTARYTDIKKGYYDAIANHQFAKGNRADKEFEWLIHNSNPNSVGIIYNTATYLRSLGRHREALDLITANRERLTNNSHGKAMVDFVTAQIHLALGDTVLATQLLANSSIHDLTSPVRDYTSLYQLATILFGNGDVDRAYRYLTFATKDHYAANVNNNLRTLNDMMPAIISAHDKRNQERTRLQTDTTIGIAILAATLLVVLWMLYKQLQRASQANREKTQLYENLVIASRRLEALNRTLTQSNNTKDAYILQYLNLCSYYINSLESYRNNLRAIARNKGVQQMLDHLNSSTLHDRELKEFYHNFDATFLKLFPDFVDRFNELIEPDKRLVMPSSDTLSTEMRVFALMRLGITESERIAIFLRRSTSTIYNYRVKMRNAAIGDRDEFEEKVMKIGL</sequence>
<keyword evidence="1" id="KW-1133">Transmembrane helix</keyword>
<dbReference type="InterPro" id="IPR045957">
    <property type="entry name" value="DUF6377"/>
</dbReference>
<accession>A0A921JHJ9</accession>
<evidence type="ECO:0000313" key="3">
    <source>
        <dbReference type="EMBL" id="HJE38785.1"/>
    </source>
</evidence>
<evidence type="ECO:0000259" key="2">
    <source>
        <dbReference type="Pfam" id="PF19904"/>
    </source>
</evidence>
<feature type="transmembrane region" description="Helical" evidence="1">
    <location>
        <begin position="306"/>
        <end position="325"/>
    </location>
</feature>